<dbReference type="Proteomes" id="UP000226191">
    <property type="component" value="Unassembled WGS sequence"/>
</dbReference>
<accession>A0A2B7J3F1</accession>
<name>A0A2B7J3F1_CUTAC</name>
<gene>
    <name evidence="2" type="ORF">B1B09_01280</name>
    <name evidence="1" type="ORF">DXN06_03615</name>
</gene>
<dbReference type="EMBL" id="CP031442">
    <property type="protein sequence ID" value="AXM06338.1"/>
    <property type="molecule type" value="Genomic_DNA"/>
</dbReference>
<dbReference type="GeneID" id="92856781"/>
<reference evidence="1 4" key="2">
    <citation type="submission" date="2018-08" db="EMBL/GenBank/DDBJ databases">
        <title>Genome sequencing of Cutibacterium acnes KCOM 1315.</title>
        <authorList>
            <person name="Kook J.-K."/>
            <person name="Park S.-N."/>
            <person name="Lim Y.K."/>
        </authorList>
    </citation>
    <scope>NUCLEOTIDE SEQUENCE [LARGE SCALE GENOMIC DNA]</scope>
    <source>
        <strain evidence="1 4">KCOM 1315</strain>
    </source>
</reference>
<evidence type="ECO:0000313" key="4">
    <source>
        <dbReference type="Proteomes" id="UP000256621"/>
    </source>
</evidence>
<organism evidence="2 3">
    <name type="scientific">Cutibacterium acnes</name>
    <name type="common">Propionibacterium acnes</name>
    <dbReference type="NCBI Taxonomy" id="1747"/>
    <lineage>
        <taxon>Bacteria</taxon>
        <taxon>Bacillati</taxon>
        <taxon>Actinomycetota</taxon>
        <taxon>Actinomycetes</taxon>
        <taxon>Propionibacteriales</taxon>
        <taxon>Propionibacteriaceae</taxon>
        <taxon>Cutibacterium</taxon>
    </lineage>
</organism>
<evidence type="ECO:0000313" key="2">
    <source>
        <dbReference type="EMBL" id="PGF36784.1"/>
    </source>
</evidence>
<dbReference type="Proteomes" id="UP000256621">
    <property type="component" value="Chromosome"/>
</dbReference>
<dbReference type="AlphaFoldDB" id="A0A2B7J3F1"/>
<protein>
    <submittedName>
        <fullName evidence="2">Uncharacterized protein</fullName>
    </submittedName>
</protein>
<reference evidence="2 3" key="1">
    <citation type="submission" date="2017-02" db="EMBL/GenBank/DDBJ databases">
        <title>Prevalence of linear plasmids in Cutibacterium acnes isolates obtained from cancerous prostatic tissue.</title>
        <authorList>
            <person name="Davidsson S."/>
            <person name="Bruggemann H."/>
        </authorList>
    </citation>
    <scope>NUCLEOTIDE SEQUENCE [LARGE SCALE GENOMIC DNA]</scope>
    <source>
        <strain evidence="2 3">11-78</strain>
    </source>
</reference>
<evidence type="ECO:0000313" key="1">
    <source>
        <dbReference type="EMBL" id="AXM06338.1"/>
    </source>
</evidence>
<dbReference type="EMBL" id="MVCE01000001">
    <property type="protein sequence ID" value="PGF36784.1"/>
    <property type="molecule type" value="Genomic_DNA"/>
</dbReference>
<proteinExistence type="predicted"/>
<sequence length="79" mass="8561">MPQPTIVMASIAAIAALMRFQAVFCVCNCSTPVIMCAVSLFWLLGPVEGVRVKGYRRKNSPHPDLFDGPVVDGMNDIPP</sequence>
<dbReference type="RefSeq" id="WP_002522413.1">
    <property type="nucleotide sequence ID" value="NZ_AP019664.1"/>
</dbReference>
<evidence type="ECO:0000313" key="3">
    <source>
        <dbReference type="Proteomes" id="UP000226191"/>
    </source>
</evidence>